<evidence type="ECO:0000256" key="5">
    <source>
        <dbReference type="SAM" id="MobiDB-lite"/>
    </source>
</evidence>
<feature type="region of interest" description="Disordered" evidence="5">
    <location>
        <begin position="563"/>
        <end position="621"/>
    </location>
</feature>
<feature type="compositionally biased region" description="Polar residues" evidence="5">
    <location>
        <begin position="698"/>
        <end position="709"/>
    </location>
</feature>
<evidence type="ECO:0000313" key="7">
    <source>
        <dbReference type="EMBL" id="KAK7435417.1"/>
    </source>
</evidence>
<feature type="compositionally biased region" description="Polar residues" evidence="5">
    <location>
        <begin position="243"/>
        <end position="252"/>
    </location>
</feature>
<name>A0ABR1IN42_9AGAR</name>
<keyword evidence="4 6" id="KW-0472">Membrane</keyword>
<dbReference type="PANTHER" id="PTHR15549:SF30">
    <property type="entry name" value="MID2 DOMAIN-CONTAINING PROTEIN"/>
    <property type="match status" value="1"/>
</dbReference>
<feature type="region of interest" description="Disordered" evidence="5">
    <location>
        <begin position="1"/>
        <end position="383"/>
    </location>
</feature>
<comment type="subcellular location">
    <subcellularLocation>
        <location evidence="1">Membrane</location>
        <topology evidence="1">Single-pass membrane protein</topology>
    </subcellularLocation>
</comment>
<evidence type="ECO:0000256" key="2">
    <source>
        <dbReference type="ARBA" id="ARBA00022692"/>
    </source>
</evidence>
<reference evidence="7 8" key="1">
    <citation type="submission" date="2024-01" db="EMBL/GenBank/DDBJ databases">
        <title>A draft genome for the cacao thread blight pathogen Marasmiellus scandens.</title>
        <authorList>
            <person name="Baruah I.K."/>
            <person name="Leung J."/>
            <person name="Bukari Y."/>
            <person name="Amoako-Attah I."/>
            <person name="Meinhardt L.W."/>
            <person name="Bailey B.A."/>
            <person name="Cohen S.P."/>
        </authorList>
    </citation>
    <scope>NUCLEOTIDE SEQUENCE [LARGE SCALE GENOMIC DNA]</scope>
    <source>
        <strain evidence="7 8">GH-19</strain>
    </source>
</reference>
<dbReference type="EMBL" id="JBANRG010000107">
    <property type="protein sequence ID" value="KAK7435417.1"/>
    <property type="molecule type" value="Genomic_DNA"/>
</dbReference>
<feature type="compositionally biased region" description="Polar residues" evidence="5">
    <location>
        <begin position="975"/>
        <end position="987"/>
    </location>
</feature>
<protein>
    <submittedName>
        <fullName evidence="7">Uncharacterized protein</fullName>
    </submittedName>
</protein>
<organism evidence="7 8">
    <name type="scientific">Marasmiellus scandens</name>
    <dbReference type="NCBI Taxonomy" id="2682957"/>
    <lineage>
        <taxon>Eukaryota</taxon>
        <taxon>Fungi</taxon>
        <taxon>Dikarya</taxon>
        <taxon>Basidiomycota</taxon>
        <taxon>Agaricomycotina</taxon>
        <taxon>Agaricomycetes</taxon>
        <taxon>Agaricomycetidae</taxon>
        <taxon>Agaricales</taxon>
        <taxon>Marasmiineae</taxon>
        <taxon>Omphalotaceae</taxon>
        <taxon>Marasmiellus</taxon>
    </lineage>
</organism>
<feature type="region of interest" description="Disordered" evidence="5">
    <location>
        <begin position="854"/>
        <end position="873"/>
    </location>
</feature>
<dbReference type="InterPro" id="IPR051694">
    <property type="entry name" value="Immunoregulatory_rcpt-like"/>
</dbReference>
<feature type="compositionally biased region" description="Polar residues" evidence="5">
    <location>
        <begin position="30"/>
        <end position="42"/>
    </location>
</feature>
<gene>
    <name evidence="7" type="ORF">VKT23_019679</name>
</gene>
<feature type="transmembrane region" description="Helical" evidence="6">
    <location>
        <begin position="513"/>
        <end position="536"/>
    </location>
</feature>
<evidence type="ECO:0000256" key="3">
    <source>
        <dbReference type="ARBA" id="ARBA00022989"/>
    </source>
</evidence>
<feature type="compositionally biased region" description="Low complexity" evidence="5">
    <location>
        <begin position="820"/>
        <end position="837"/>
    </location>
</feature>
<sequence length="995" mass="102687">METSSTTVFVPPSNVSTIIPSSIPPDSSSLTASDNPASSEGPSSSVDTTSFSSPTTMDSTAEGQSSSVESTQLSTAPPSITSEPSSTEDSSTPDPSPEPSQISTDNPSPTSEPSSTENPSPSDSSPDSTQTSTEDPTPSPTSTSGPSSTGAGENPSTSDSSPESTSADSEPPAPSTTGASPTSGDSTGSSETVTIASSPTQTENPAPPAETSTEAASSSNSDAETDTAATPTGTDSPTTTASRPTDNSPTAAPSNSRSDSTTTDTSTNTLTDATPTNTITTPATITTVSSAPSTPSSDNSDSQVTSNTSIKSQSSPPVGSATTAASQSAAPSVTSTTALPTQTTAQPVSTKAAQATASSVSSPSVSSSVTAPESLTTVSTDTPSSLILSGTLSSGSVPASFVSVVSSAASQSLSIDLSSSLLSELSMEPTFSRPAIAAADVDATDESVAPGTTKTIGQSGSVATVVFMTTQFATTTEPDGVVTIIPTKTTVVTTTTNAGHLQPADPFTRNRGLIITGIIFGTLIFVAGIVAIIWLCRRRQRRLRLRGEDPLITREEEDSRLGRVLIPGRPATGSGFGGLKKPKRRSPEPLASELDDPATAAGDREKNPGSGSDSEYPNDPNRVEHVVDEEDAYYMRPPLVLPVMAQEEYGSIMGTLHEFGWLPDRSTNGTAGAGAAGAALGRSRSIVSARDVFPDSASPESSITAVGKTSSEEDPFHDDNEVTPNQTRASSPSSGHRNTLSYYPVDQPSEPYSPWDREEHSHRRSTSTDALLVDEPPVERLRGGRSSTQDLPTTVSPASSLSLPHAVSTESLRPPTRPFSSAIANSPSSSASSLLNPPLRPQFLGRLSDLVRSEQPPMLPPIEPVASPAETDESYRADGLLDPALLSKKGSSSEGSAEQFSTNLSAESLFDHVDYTRPMSLIQFRRATSSTMNSGEPDVPQDITDNPEIDLTTSPVREYHNRLLGGHRLTPVASTSELNLNAPTSRSPFGDEYGL</sequence>
<feature type="compositionally biased region" description="Polar residues" evidence="5">
    <location>
        <begin position="722"/>
        <end position="741"/>
    </location>
</feature>
<accession>A0ABR1IN42</accession>
<feature type="region of interest" description="Disordered" evidence="5">
    <location>
        <begin position="975"/>
        <end position="995"/>
    </location>
</feature>
<evidence type="ECO:0000313" key="8">
    <source>
        <dbReference type="Proteomes" id="UP001498398"/>
    </source>
</evidence>
<proteinExistence type="predicted"/>
<feature type="compositionally biased region" description="Low complexity" evidence="5">
    <location>
        <begin position="320"/>
        <end position="371"/>
    </location>
</feature>
<feature type="compositionally biased region" description="Low complexity" evidence="5">
    <location>
        <begin position="253"/>
        <end position="302"/>
    </location>
</feature>
<evidence type="ECO:0000256" key="1">
    <source>
        <dbReference type="ARBA" id="ARBA00004167"/>
    </source>
</evidence>
<evidence type="ECO:0000256" key="4">
    <source>
        <dbReference type="ARBA" id="ARBA00023136"/>
    </source>
</evidence>
<keyword evidence="8" id="KW-1185">Reference proteome</keyword>
<evidence type="ECO:0000256" key="6">
    <source>
        <dbReference type="SAM" id="Phobius"/>
    </source>
</evidence>
<feature type="compositionally biased region" description="Low complexity" evidence="5">
    <location>
        <begin position="209"/>
        <end position="242"/>
    </location>
</feature>
<feature type="compositionally biased region" description="Low complexity" evidence="5">
    <location>
        <begin position="43"/>
        <end position="56"/>
    </location>
</feature>
<comment type="caution">
    <text evidence="7">The sequence shown here is derived from an EMBL/GenBank/DDBJ whole genome shotgun (WGS) entry which is preliminary data.</text>
</comment>
<keyword evidence="3 6" id="KW-1133">Transmembrane helix</keyword>
<feature type="compositionally biased region" description="Polar residues" evidence="5">
    <location>
        <begin position="785"/>
        <end position="802"/>
    </location>
</feature>
<feature type="compositionally biased region" description="Polar residues" evidence="5">
    <location>
        <begin position="57"/>
        <end position="73"/>
    </location>
</feature>
<feature type="compositionally biased region" description="Low complexity" evidence="5">
    <location>
        <begin position="74"/>
        <end position="192"/>
    </location>
</feature>
<dbReference type="Proteomes" id="UP001498398">
    <property type="component" value="Unassembled WGS sequence"/>
</dbReference>
<dbReference type="PANTHER" id="PTHR15549">
    <property type="entry name" value="PAIRED IMMUNOGLOBULIN-LIKE TYPE 2 RECEPTOR"/>
    <property type="match status" value="1"/>
</dbReference>
<feature type="compositionally biased region" description="Polar residues" evidence="5">
    <location>
        <begin position="303"/>
        <end position="317"/>
    </location>
</feature>
<feature type="compositionally biased region" description="Polar residues" evidence="5">
    <location>
        <begin position="373"/>
        <end position="383"/>
    </location>
</feature>
<feature type="region of interest" description="Disordered" evidence="5">
    <location>
        <begin position="691"/>
        <end position="837"/>
    </location>
</feature>
<keyword evidence="2 6" id="KW-0812">Transmembrane</keyword>
<feature type="compositionally biased region" description="Low complexity" evidence="5">
    <location>
        <begin position="11"/>
        <end position="29"/>
    </location>
</feature>